<reference evidence="2 3" key="1">
    <citation type="submission" date="2019-10" db="EMBL/GenBank/DDBJ databases">
        <title>Bacillus from the desert of Cuatro Cinegas, Coahuila.</title>
        <authorList>
            <person name="Olmedo-Alvarez G."/>
            <person name="Saldana S."/>
            <person name="Barcelo D."/>
        </authorList>
    </citation>
    <scope>NUCLEOTIDE SEQUENCE [LARGE SCALE GENOMIC DNA]</scope>
    <source>
        <strain evidence="2 3">CH316_11T</strain>
    </source>
</reference>
<keyword evidence="1" id="KW-0812">Transmembrane</keyword>
<proteinExistence type="predicted"/>
<dbReference type="RefSeq" id="WP_151527371.1">
    <property type="nucleotide sequence ID" value="NZ_WBPA01000015.1"/>
</dbReference>
<dbReference type="AlphaFoldDB" id="A0AAN5XMR6"/>
<comment type="caution">
    <text evidence="2">The sequence shown here is derived from an EMBL/GenBank/DDBJ whole genome shotgun (WGS) entry which is preliminary data.</text>
</comment>
<gene>
    <name evidence="2" type="ORF">F8165_24630</name>
</gene>
<accession>A0AAN5XMR6</accession>
<sequence>MNKTASKSGLFAGVGSIILWIFLVYYNPYAEITRRASFYISVITLLLPATFAIAGTFLGKKSLMFLAFLWSLPASLYFVLTPSIFILFGLTCFTYFSSYLHLRDQYAYS</sequence>
<feature type="transmembrane region" description="Helical" evidence="1">
    <location>
        <begin position="65"/>
        <end position="96"/>
    </location>
</feature>
<evidence type="ECO:0000313" key="2">
    <source>
        <dbReference type="EMBL" id="KAB2447484.1"/>
    </source>
</evidence>
<evidence type="ECO:0000256" key="1">
    <source>
        <dbReference type="SAM" id="Phobius"/>
    </source>
</evidence>
<evidence type="ECO:0000313" key="3">
    <source>
        <dbReference type="Proteomes" id="UP000461739"/>
    </source>
</evidence>
<keyword evidence="1" id="KW-1133">Transmembrane helix</keyword>
<dbReference type="Proteomes" id="UP000461739">
    <property type="component" value="Unassembled WGS sequence"/>
</dbReference>
<protein>
    <submittedName>
        <fullName evidence="2">Uncharacterized protein</fullName>
    </submittedName>
</protein>
<organism evidence="2 3">
    <name type="scientific">Bacillus cereus</name>
    <dbReference type="NCBI Taxonomy" id="1396"/>
    <lineage>
        <taxon>Bacteria</taxon>
        <taxon>Bacillati</taxon>
        <taxon>Bacillota</taxon>
        <taxon>Bacilli</taxon>
        <taxon>Bacillales</taxon>
        <taxon>Bacillaceae</taxon>
        <taxon>Bacillus</taxon>
        <taxon>Bacillus cereus group</taxon>
    </lineage>
</organism>
<keyword evidence="1" id="KW-0472">Membrane</keyword>
<name>A0AAN5XMR6_BACCE</name>
<dbReference type="EMBL" id="WBPI01000022">
    <property type="protein sequence ID" value="KAB2447484.1"/>
    <property type="molecule type" value="Genomic_DNA"/>
</dbReference>
<feature type="transmembrane region" description="Helical" evidence="1">
    <location>
        <begin position="38"/>
        <end position="58"/>
    </location>
</feature>
<feature type="transmembrane region" description="Helical" evidence="1">
    <location>
        <begin position="9"/>
        <end position="26"/>
    </location>
</feature>